<evidence type="ECO:0000256" key="1">
    <source>
        <dbReference type="SAM" id="SignalP"/>
    </source>
</evidence>
<evidence type="ECO:0000313" key="2">
    <source>
        <dbReference type="EMBL" id="JAH16110.1"/>
    </source>
</evidence>
<reference evidence="2" key="1">
    <citation type="submission" date="2014-11" db="EMBL/GenBank/DDBJ databases">
        <authorList>
            <person name="Amaro Gonzalez C."/>
        </authorList>
    </citation>
    <scope>NUCLEOTIDE SEQUENCE</scope>
</reference>
<sequence length="69" mass="7945">MAFFFIFMSALHLVKKSFRSTCKMGFHAKIKDNKINKYILGTSKVLVWTQFPPFHGVFLPCSCIVIRCA</sequence>
<reference evidence="2" key="2">
    <citation type="journal article" date="2015" name="Fish Shellfish Immunol.">
        <title>Early steps in the European eel (Anguilla anguilla)-Vibrio vulnificus interaction in the gills: Role of the RtxA13 toxin.</title>
        <authorList>
            <person name="Callol A."/>
            <person name="Pajuelo D."/>
            <person name="Ebbesson L."/>
            <person name="Teles M."/>
            <person name="MacKenzie S."/>
            <person name="Amaro C."/>
        </authorList>
    </citation>
    <scope>NUCLEOTIDE SEQUENCE</scope>
</reference>
<feature type="signal peptide" evidence="1">
    <location>
        <begin position="1"/>
        <end position="16"/>
    </location>
</feature>
<name>A0A0E9QIC6_ANGAN</name>
<feature type="chain" id="PRO_5002431480" evidence="1">
    <location>
        <begin position="17"/>
        <end position="69"/>
    </location>
</feature>
<accession>A0A0E9QIC6</accession>
<keyword evidence="1" id="KW-0732">Signal</keyword>
<dbReference type="AlphaFoldDB" id="A0A0E9QIC6"/>
<protein>
    <submittedName>
        <fullName evidence="2">Uncharacterized protein</fullName>
    </submittedName>
</protein>
<dbReference type="EMBL" id="GBXM01092467">
    <property type="protein sequence ID" value="JAH16110.1"/>
    <property type="molecule type" value="Transcribed_RNA"/>
</dbReference>
<organism evidence="2">
    <name type="scientific">Anguilla anguilla</name>
    <name type="common">European freshwater eel</name>
    <name type="synonym">Muraena anguilla</name>
    <dbReference type="NCBI Taxonomy" id="7936"/>
    <lineage>
        <taxon>Eukaryota</taxon>
        <taxon>Metazoa</taxon>
        <taxon>Chordata</taxon>
        <taxon>Craniata</taxon>
        <taxon>Vertebrata</taxon>
        <taxon>Euteleostomi</taxon>
        <taxon>Actinopterygii</taxon>
        <taxon>Neopterygii</taxon>
        <taxon>Teleostei</taxon>
        <taxon>Anguilliformes</taxon>
        <taxon>Anguillidae</taxon>
        <taxon>Anguilla</taxon>
    </lineage>
</organism>
<proteinExistence type="predicted"/>